<keyword evidence="3" id="KW-1185">Reference proteome</keyword>
<evidence type="ECO:0000313" key="3">
    <source>
        <dbReference type="Proteomes" id="UP001222325"/>
    </source>
</evidence>
<feature type="region of interest" description="Disordered" evidence="1">
    <location>
        <begin position="287"/>
        <end position="320"/>
    </location>
</feature>
<dbReference type="EMBL" id="JARJCN010000158">
    <property type="protein sequence ID" value="KAJ7066876.1"/>
    <property type="molecule type" value="Genomic_DNA"/>
</dbReference>
<gene>
    <name evidence="2" type="ORF">B0H15DRAFT_872207</name>
</gene>
<comment type="caution">
    <text evidence="2">The sequence shown here is derived from an EMBL/GenBank/DDBJ whole genome shotgun (WGS) entry which is preliminary data.</text>
</comment>
<feature type="compositionally biased region" description="Basic and acidic residues" evidence="1">
    <location>
        <begin position="287"/>
        <end position="299"/>
    </location>
</feature>
<dbReference type="Proteomes" id="UP001222325">
    <property type="component" value="Unassembled WGS sequence"/>
</dbReference>
<protein>
    <submittedName>
        <fullName evidence="2">Uncharacterized protein</fullName>
    </submittedName>
</protein>
<proteinExistence type="predicted"/>
<name>A0AAD6XKR5_9AGAR</name>
<organism evidence="2 3">
    <name type="scientific">Mycena belliarum</name>
    <dbReference type="NCBI Taxonomy" id="1033014"/>
    <lineage>
        <taxon>Eukaryota</taxon>
        <taxon>Fungi</taxon>
        <taxon>Dikarya</taxon>
        <taxon>Basidiomycota</taxon>
        <taxon>Agaricomycotina</taxon>
        <taxon>Agaricomycetes</taxon>
        <taxon>Agaricomycetidae</taxon>
        <taxon>Agaricales</taxon>
        <taxon>Marasmiineae</taxon>
        <taxon>Mycenaceae</taxon>
        <taxon>Mycena</taxon>
    </lineage>
</organism>
<evidence type="ECO:0000256" key="1">
    <source>
        <dbReference type="SAM" id="MobiDB-lite"/>
    </source>
</evidence>
<sequence length="335" mass="38232">MPSPLPRTPVLTIHHFDSGFAEQQSYTQDLVVYSPVLLMCTRICWPLSLSGTRLTPRELVSFMGRQNVFFPCFCSRHGGVDIPRHGGVDVRSTVFFPAEITRIIPTSSNEQVYIYCHFNPPRCSYFLDLLRIYRETILEYRYPPAMTIYPPYNGNLLANFLSGRWREEYGEYHILQPRVFPGFFGEIIATSANRPSIIEVKGFHLFDGQLGPKHAIPAKRSVSVGTQTDPTDNGRIAFVAEAEAQAIERLGRGEGLSKKDQKELWKKCPICSSLVWQRFAFEHIRACGRPDGKPRKSDRNASQSSSSRVKTLMRPAREEDYQNLVRRAEDIRRGV</sequence>
<reference evidence="2" key="1">
    <citation type="submission" date="2023-03" db="EMBL/GenBank/DDBJ databases">
        <title>Massive genome expansion in bonnet fungi (Mycena s.s.) driven by repeated elements and novel gene families across ecological guilds.</title>
        <authorList>
            <consortium name="Lawrence Berkeley National Laboratory"/>
            <person name="Harder C.B."/>
            <person name="Miyauchi S."/>
            <person name="Viragh M."/>
            <person name="Kuo A."/>
            <person name="Thoen E."/>
            <person name="Andreopoulos B."/>
            <person name="Lu D."/>
            <person name="Skrede I."/>
            <person name="Drula E."/>
            <person name="Henrissat B."/>
            <person name="Morin E."/>
            <person name="Kohler A."/>
            <person name="Barry K."/>
            <person name="LaButti K."/>
            <person name="Morin E."/>
            <person name="Salamov A."/>
            <person name="Lipzen A."/>
            <person name="Mereny Z."/>
            <person name="Hegedus B."/>
            <person name="Baldrian P."/>
            <person name="Stursova M."/>
            <person name="Weitz H."/>
            <person name="Taylor A."/>
            <person name="Grigoriev I.V."/>
            <person name="Nagy L.G."/>
            <person name="Martin F."/>
            <person name="Kauserud H."/>
        </authorList>
    </citation>
    <scope>NUCLEOTIDE SEQUENCE</scope>
    <source>
        <strain evidence="2">CBHHK173m</strain>
    </source>
</reference>
<evidence type="ECO:0000313" key="2">
    <source>
        <dbReference type="EMBL" id="KAJ7066876.1"/>
    </source>
</evidence>
<dbReference type="AlphaFoldDB" id="A0AAD6XKR5"/>
<accession>A0AAD6XKR5</accession>